<evidence type="ECO:0008006" key="3">
    <source>
        <dbReference type="Google" id="ProtNLM"/>
    </source>
</evidence>
<dbReference type="Proteomes" id="UP001472677">
    <property type="component" value="Unassembled WGS sequence"/>
</dbReference>
<protein>
    <recommendedName>
        <fullName evidence="3">Secreted protein</fullName>
    </recommendedName>
</protein>
<organism evidence="1 2">
    <name type="scientific">Hibiscus sabdariffa</name>
    <name type="common">roselle</name>
    <dbReference type="NCBI Taxonomy" id="183260"/>
    <lineage>
        <taxon>Eukaryota</taxon>
        <taxon>Viridiplantae</taxon>
        <taxon>Streptophyta</taxon>
        <taxon>Embryophyta</taxon>
        <taxon>Tracheophyta</taxon>
        <taxon>Spermatophyta</taxon>
        <taxon>Magnoliopsida</taxon>
        <taxon>eudicotyledons</taxon>
        <taxon>Gunneridae</taxon>
        <taxon>Pentapetalae</taxon>
        <taxon>rosids</taxon>
        <taxon>malvids</taxon>
        <taxon>Malvales</taxon>
        <taxon>Malvaceae</taxon>
        <taxon>Malvoideae</taxon>
        <taxon>Hibiscus</taxon>
    </lineage>
</organism>
<keyword evidence="2" id="KW-1185">Reference proteome</keyword>
<gene>
    <name evidence="1" type="ORF">V6N12_010426</name>
</gene>
<name>A0ABR2EK27_9ROSI</name>
<accession>A0ABR2EK27</accession>
<sequence>MIVELVPLCALLESGGCSNDPLSLSLSLEVANVELIPLCPLLENGGRSDELLSIFAHLLWKRRSLS</sequence>
<dbReference type="EMBL" id="JBBPBM010000012">
    <property type="protein sequence ID" value="KAK8562342.1"/>
    <property type="molecule type" value="Genomic_DNA"/>
</dbReference>
<evidence type="ECO:0000313" key="2">
    <source>
        <dbReference type="Proteomes" id="UP001472677"/>
    </source>
</evidence>
<evidence type="ECO:0000313" key="1">
    <source>
        <dbReference type="EMBL" id="KAK8562342.1"/>
    </source>
</evidence>
<reference evidence="1 2" key="1">
    <citation type="journal article" date="2024" name="G3 (Bethesda)">
        <title>Genome assembly of Hibiscus sabdariffa L. provides insights into metabolisms of medicinal natural products.</title>
        <authorList>
            <person name="Kim T."/>
        </authorList>
    </citation>
    <scope>NUCLEOTIDE SEQUENCE [LARGE SCALE GENOMIC DNA]</scope>
    <source>
        <strain evidence="1">TK-2024</strain>
        <tissue evidence="1">Old leaves</tissue>
    </source>
</reference>
<comment type="caution">
    <text evidence="1">The sequence shown here is derived from an EMBL/GenBank/DDBJ whole genome shotgun (WGS) entry which is preliminary data.</text>
</comment>
<proteinExistence type="predicted"/>